<dbReference type="Proteomes" id="UP000076947">
    <property type="component" value="Unassembled WGS sequence"/>
</dbReference>
<dbReference type="EC" id="2.4.2.19" evidence="4"/>
<comment type="pathway">
    <text evidence="2">Cofactor biosynthesis; NAD(+) biosynthesis; nicotinate D-ribonucleotide from quinolinate: step 1/1.</text>
</comment>
<evidence type="ECO:0000313" key="16">
    <source>
        <dbReference type="Proteomes" id="UP000076947"/>
    </source>
</evidence>
<keyword evidence="6" id="KW-0662">Pyridine nucleotide biosynthesis</keyword>
<feature type="binding site" evidence="12">
    <location>
        <begin position="281"/>
        <end position="283"/>
    </location>
    <ligand>
        <name>substrate</name>
    </ligand>
</feature>
<comment type="function">
    <text evidence="1">Involved in the catabolism of quinolinic acid (QA).</text>
</comment>
<comment type="caution">
    <text evidence="15">The sequence shown here is derived from an EMBL/GenBank/DDBJ whole genome shotgun (WGS) entry which is preliminary data.</text>
</comment>
<keyword evidence="8 11" id="KW-0808">Transferase</keyword>
<feature type="domain" description="Quinolinate phosphoribosyl transferase C-terminal" evidence="13">
    <location>
        <begin position="131"/>
        <end position="295"/>
    </location>
</feature>
<keyword evidence="16" id="KW-1185">Reference proteome</keyword>
<dbReference type="GO" id="GO:0005737">
    <property type="term" value="C:cytoplasm"/>
    <property type="evidence" value="ECO:0007669"/>
    <property type="project" value="TreeGrafter"/>
</dbReference>
<dbReference type="PANTHER" id="PTHR32179:SF3">
    <property type="entry name" value="NICOTINATE-NUCLEOTIDE PYROPHOSPHORYLASE [CARBOXYLATING]"/>
    <property type="match status" value="1"/>
</dbReference>
<dbReference type="PANTHER" id="PTHR32179">
    <property type="entry name" value="NICOTINATE-NUCLEOTIDE PYROPHOSPHORYLASE [CARBOXYLATING]"/>
    <property type="match status" value="1"/>
</dbReference>
<comment type="similarity">
    <text evidence="3 11">Belongs to the NadC/ModD family.</text>
</comment>
<evidence type="ECO:0000256" key="2">
    <source>
        <dbReference type="ARBA" id="ARBA00004893"/>
    </source>
</evidence>
<dbReference type="GO" id="GO:0004514">
    <property type="term" value="F:nicotinate-nucleotide diphosphorylase (carboxylating) activity"/>
    <property type="evidence" value="ECO:0007669"/>
    <property type="project" value="UniProtKB-EC"/>
</dbReference>
<dbReference type="UniPathway" id="UPA00253">
    <property type="reaction ID" value="UER00331"/>
</dbReference>
<dbReference type="Pfam" id="PF01729">
    <property type="entry name" value="QRPTase_C"/>
    <property type="match status" value="1"/>
</dbReference>
<dbReference type="GO" id="GO:0009435">
    <property type="term" value="P:NAD+ biosynthetic process"/>
    <property type="evidence" value="ECO:0007669"/>
    <property type="project" value="UniProtKB-UniPathway"/>
</dbReference>
<name>A0A177INA3_9CORY</name>
<comment type="catalytic activity">
    <reaction evidence="10">
        <text>nicotinate beta-D-ribonucleotide + CO2 + diphosphate = quinolinate + 5-phospho-alpha-D-ribose 1-diphosphate + 2 H(+)</text>
        <dbReference type="Rhea" id="RHEA:12733"/>
        <dbReference type="ChEBI" id="CHEBI:15378"/>
        <dbReference type="ChEBI" id="CHEBI:16526"/>
        <dbReference type="ChEBI" id="CHEBI:29959"/>
        <dbReference type="ChEBI" id="CHEBI:33019"/>
        <dbReference type="ChEBI" id="CHEBI:57502"/>
        <dbReference type="ChEBI" id="CHEBI:58017"/>
        <dbReference type="EC" id="2.4.2.19"/>
    </reaction>
</comment>
<evidence type="ECO:0000256" key="6">
    <source>
        <dbReference type="ARBA" id="ARBA00022642"/>
    </source>
</evidence>
<protein>
    <recommendedName>
        <fullName evidence="5">Nicotinate-nucleotide pyrophosphorylase [carboxylating]</fullName>
        <ecNumber evidence="4">2.4.2.19</ecNumber>
    </recommendedName>
    <alternativeName>
        <fullName evidence="9">Quinolinate phosphoribosyltransferase [decarboxylating]</fullName>
    </alternativeName>
</protein>
<feature type="binding site" evidence="12">
    <location>
        <begin position="152"/>
        <end position="154"/>
    </location>
    <ligand>
        <name>substrate</name>
    </ligand>
</feature>
<organism evidence="15 16">
    <name type="scientific">Corynebacterium stationis</name>
    <dbReference type="NCBI Taxonomy" id="1705"/>
    <lineage>
        <taxon>Bacteria</taxon>
        <taxon>Bacillati</taxon>
        <taxon>Actinomycetota</taxon>
        <taxon>Actinomycetes</taxon>
        <taxon>Mycobacteriales</taxon>
        <taxon>Corynebacteriaceae</taxon>
        <taxon>Corynebacterium</taxon>
    </lineage>
</organism>
<feature type="binding site" evidence="12">
    <location>
        <position position="215"/>
    </location>
    <ligand>
        <name>substrate</name>
    </ligand>
</feature>
<dbReference type="Pfam" id="PF02749">
    <property type="entry name" value="QRPTase_N"/>
    <property type="match status" value="1"/>
</dbReference>
<gene>
    <name evidence="15" type="ORF">AYJ05_05990</name>
</gene>
<keyword evidence="7 11" id="KW-0328">Glycosyltransferase</keyword>
<dbReference type="NCBIfam" id="TIGR00078">
    <property type="entry name" value="nadC"/>
    <property type="match status" value="1"/>
</dbReference>
<reference evidence="16" key="1">
    <citation type="submission" date="2016-02" db="EMBL/GenBank/DDBJ databases">
        <authorList>
            <person name="Kaur G."/>
            <person name="Nair G.R."/>
            <person name="Mayilraj S."/>
        </authorList>
    </citation>
    <scope>NUCLEOTIDE SEQUENCE [LARGE SCALE GENOMIC DNA]</scope>
    <source>
        <strain evidence="16">GA-15</strain>
    </source>
</reference>
<dbReference type="InterPro" id="IPR037128">
    <property type="entry name" value="Quinolinate_PRibosylTase_N_sf"/>
</dbReference>
<dbReference type="InterPro" id="IPR002638">
    <property type="entry name" value="Quinolinate_PRibosylTrfase_C"/>
</dbReference>
<evidence type="ECO:0000259" key="14">
    <source>
        <dbReference type="Pfam" id="PF02749"/>
    </source>
</evidence>
<evidence type="ECO:0000256" key="3">
    <source>
        <dbReference type="ARBA" id="ARBA00009400"/>
    </source>
</evidence>
<dbReference type="SUPFAM" id="SSF54675">
    <property type="entry name" value="Nicotinate/Quinolinate PRTase N-terminal domain-like"/>
    <property type="match status" value="1"/>
</dbReference>
<dbReference type="Gene3D" id="3.20.20.70">
    <property type="entry name" value="Aldolase class I"/>
    <property type="match status" value="1"/>
</dbReference>
<evidence type="ECO:0000256" key="8">
    <source>
        <dbReference type="ARBA" id="ARBA00022679"/>
    </source>
</evidence>
<dbReference type="EMBL" id="LSTQ01000008">
    <property type="protein sequence ID" value="OAH30302.1"/>
    <property type="molecule type" value="Genomic_DNA"/>
</dbReference>
<dbReference type="GO" id="GO:0034213">
    <property type="term" value="P:quinolinate catabolic process"/>
    <property type="evidence" value="ECO:0007669"/>
    <property type="project" value="TreeGrafter"/>
</dbReference>
<sequence>MTISPVSTIHTALDAAGLDVEATSLHIAAALDEDLAWGPDATTLATIGADVTGTAEIVAREPGCLAGVPVAALALQITAERDGVDLDIEILREDGATVAAGDPILRATGPVRTLLTAERTSLNYVSQLSGVATATHHWAKALEGTGTAVRDTRKTVPGLRVLQKYAVRCGGGTNHRMGLGDSALIKDNHILATGSLAAAFRAVREQFPVLPVEVECDTLEQVAEAVDVGAELILLDNMSPDIAKAAVEICHPAGVRTEASGGITFDNVAAYRDTGVDYIAVGALTHSNRVLDLGFDLA</sequence>
<feature type="binding site" evidence="12">
    <location>
        <begin position="260"/>
        <end position="262"/>
    </location>
    <ligand>
        <name>substrate</name>
    </ligand>
</feature>
<dbReference type="STRING" id="1705.CA21670_11660"/>
<evidence type="ECO:0000256" key="10">
    <source>
        <dbReference type="ARBA" id="ARBA00047445"/>
    </source>
</evidence>
<feature type="binding site" evidence="12">
    <location>
        <position position="186"/>
    </location>
    <ligand>
        <name>substrate</name>
    </ligand>
</feature>
<dbReference type="InterPro" id="IPR013785">
    <property type="entry name" value="Aldolase_TIM"/>
</dbReference>
<dbReference type="InterPro" id="IPR027277">
    <property type="entry name" value="NadC/ModD"/>
</dbReference>
<accession>A0A177INA3</accession>
<feature type="binding site" evidence="12">
    <location>
        <position position="119"/>
    </location>
    <ligand>
        <name>substrate</name>
    </ligand>
</feature>
<evidence type="ECO:0000256" key="12">
    <source>
        <dbReference type="PIRSR" id="PIRSR006250-1"/>
    </source>
</evidence>
<evidence type="ECO:0000256" key="7">
    <source>
        <dbReference type="ARBA" id="ARBA00022676"/>
    </source>
</evidence>
<evidence type="ECO:0000313" key="15">
    <source>
        <dbReference type="EMBL" id="OAH30302.1"/>
    </source>
</evidence>
<dbReference type="OrthoDB" id="9782546at2"/>
<dbReference type="CDD" id="cd01572">
    <property type="entry name" value="QPRTase"/>
    <property type="match status" value="1"/>
</dbReference>
<dbReference type="Gene3D" id="3.90.1170.20">
    <property type="entry name" value="Quinolinate phosphoribosyl transferase, N-terminal domain"/>
    <property type="match status" value="1"/>
</dbReference>
<feature type="binding site" evidence="12">
    <location>
        <position position="236"/>
    </location>
    <ligand>
        <name>substrate</name>
    </ligand>
</feature>
<dbReference type="RefSeq" id="WP_066838375.1">
    <property type="nucleotide sequence ID" value="NZ_CAMNZH010000113.1"/>
</dbReference>
<feature type="binding site" evidence="12">
    <location>
        <position position="176"/>
    </location>
    <ligand>
        <name>substrate</name>
    </ligand>
</feature>
<evidence type="ECO:0000256" key="1">
    <source>
        <dbReference type="ARBA" id="ARBA00003237"/>
    </source>
</evidence>
<dbReference type="InterPro" id="IPR004393">
    <property type="entry name" value="NadC"/>
</dbReference>
<evidence type="ECO:0000256" key="5">
    <source>
        <dbReference type="ARBA" id="ARBA00020990"/>
    </source>
</evidence>
<dbReference type="InterPro" id="IPR022412">
    <property type="entry name" value="Quinolinate_PRibosylTrfase_N"/>
</dbReference>
<dbReference type="InterPro" id="IPR036068">
    <property type="entry name" value="Nicotinate_pribotase-like_C"/>
</dbReference>
<evidence type="ECO:0000256" key="9">
    <source>
        <dbReference type="ARBA" id="ARBA00033102"/>
    </source>
</evidence>
<dbReference type="AlphaFoldDB" id="A0A177INA3"/>
<evidence type="ECO:0000256" key="11">
    <source>
        <dbReference type="PIRNR" id="PIRNR006250"/>
    </source>
</evidence>
<proteinExistence type="inferred from homology"/>
<dbReference type="FunFam" id="3.20.20.70:FF:000030">
    <property type="entry name" value="Nicotinate-nucleotide pyrophosphorylase, carboxylating"/>
    <property type="match status" value="1"/>
</dbReference>
<evidence type="ECO:0000256" key="4">
    <source>
        <dbReference type="ARBA" id="ARBA00011944"/>
    </source>
</evidence>
<evidence type="ECO:0000259" key="13">
    <source>
        <dbReference type="Pfam" id="PF01729"/>
    </source>
</evidence>
<dbReference type="SUPFAM" id="SSF51690">
    <property type="entry name" value="Nicotinate/Quinolinate PRTase C-terminal domain-like"/>
    <property type="match status" value="1"/>
</dbReference>
<feature type="domain" description="Quinolinate phosphoribosyl transferase N-terminal" evidence="14">
    <location>
        <begin position="40"/>
        <end position="129"/>
    </location>
</feature>
<dbReference type="PIRSF" id="PIRSF006250">
    <property type="entry name" value="NadC_ModD"/>
    <property type="match status" value="1"/>
</dbReference>